<dbReference type="AlphaFoldDB" id="A0A1Y6D8H1"/>
<gene>
    <name evidence="3" type="ORF">SAMN02949497_4128</name>
</gene>
<dbReference type="Proteomes" id="UP000192923">
    <property type="component" value="Unassembled WGS sequence"/>
</dbReference>
<name>A0A1Y6D8H1_9GAMM</name>
<feature type="domain" description="Mce/MlaD" evidence="2">
    <location>
        <begin position="22"/>
        <end position="84"/>
    </location>
</feature>
<protein>
    <recommendedName>
        <fullName evidence="2">Mce/MlaD domain-containing protein</fullName>
    </recommendedName>
</protein>
<accession>A0A1Y6D8H1</accession>
<dbReference type="OrthoDB" id="5563572at2"/>
<dbReference type="RefSeq" id="WP_085215581.1">
    <property type="nucleotide sequence ID" value="NZ_FXAM01000001.1"/>
</dbReference>
<evidence type="ECO:0000256" key="1">
    <source>
        <dbReference type="SAM" id="Coils"/>
    </source>
</evidence>
<evidence type="ECO:0000313" key="4">
    <source>
        <dbReference type="Proteomes" id="UP000192923"/>
    </source>
</evidence>
<feature type="coiled-coil region" evidence="1">
    <location>
        <begin position="160"/>
        <end position="210"/>
    </location>
</feature>
<dbReference type="EMBL" id="FXAM01000001">
    <property type="protein sequence ID" value="SMF96722.1"/>
    <property type="molecule type" value="Genomic_DNA"/>
</dbReference>
<dbReference type="Pfam" id="PF02470">
    <property type="entry name" value="MlaD"/>
    <property type="match status" value="1"/>
</dbReference>
<sequence>MSIRSWLIVLFALSLSACGPGGLHLNLLLDNAAGISPQTPVVLGDRKVGQVTAINPDGAGGYVATLDIADEFRGSATQGSRFAVVRDPQAPDLRRIEFQPGPPGAAPLVDGAIVKGDAESGSWFPLGELLRGFTDGLGQLRGQLERFRSEMQRLPDSPEARHLQEEWARLKEEMQQAQQSTEESVKKDVLPRLQRELDELDRKFKALNAQPPAKSPPI</sequence>
<keyword evidence="4" id="KW-1185">Reference proteome</keyword>
<dbReference type="STRING" id="1760988.SAMN02949497_4128"/>
<proteinExistence type="predicted"/>
<dbReference type="PROSITE" id="PS51257">
    <property type="entry name" value="PROKAR_LIPOPROTEIN"/>
    <property type="match status" value="1"/>
</dbReference>
<evidence type="ECO:0000259" key="2">
    <source>
        <dbReference type="Pfam" id="PF02470"/>
    </source>
</evidence>
<reference evidence="3 4" key="1">
    <citation type="submission" date="2016-12" db="EMBL/GenBank/DDBJ databases">
        <authorList>
            <person name="Song W.-J."/>
            <person name="Kurnit D.M."/>
        </authorList>
    </citation>
    <scope>NUCLEOTIDE SEQUENCE [LARGE SCALE GENOMIC DNA]</scope>
    <source>
        <strain evidence="3 4">175</strain>
    </source>
</reference>
<keyword evidence="1" id="KW-0175">Coiled coil</keyword>
<evidence type="ECO:0000313" key="3">
    <source>
        <dbReference type="EMBL" id="SMF96722.1"/>
    </source>
</evidence>
<dbReference type="InterPro" id="IPR003399">
    <property type="entry name" value="Mce/MlaD"/>
</dbReference>
<organism evidence="3 4">
    <name type="scientific">Methylomagnum ishizawai</name>
    <dbReference type="NCBI Taxonomy" id="1760988"/>
    <lineage>
        <taxon>Bacteria</taxon>
        <taxon>Pseudomonadati</taxon>
        <taxon>Pseudomonadota</taxon>
        <taxon>Gammaproteobacteria</taxon>
        <taxon>Methylococcales</taxon>
        <taxon>Methylococcaceae</taxon>
        <taxon>Methylomagnum</taxon>
    </lineage>
</organism>